<feature type="compositionally biased region" description="Basic and acidic residues" evidence="2">
    <location>
        <begin position="326"/>
        <end position="338"/>
    </location>
</feature>
<dbReference type="InterPro" id="IPR005556">
    <property type="entry name" value="SUN"/>
</dbReference>
<feature type="chain" id="PRO_5035838846" evidence="3">
    <location>
        <begin position="25"/>
        <end position="487"/>
    </location>
</feature>
<feature type="signal peptide" evidence="3">
    <location>
        <begin position="1"/>
        <end position="24"/>
    </location>
</feature>
<dbReference type="PANTHER" id="PTHR31654:SF0">
    <property type="entry name" value="SECRETED BETA-GLUCOSIDASE ADG3-RELATED"/>
    <property type="match status" value="1"/>
</dbReference>
<evidence type="ECO:0000313" key="5">
    <source>
        <dbReference type="Proteomes" id="UP000433876"/>
    </source>
</evidence>
<dbReference type="VEuPathDB" id="FungiDB:SMAC_04777"/>
<gene>
    <name evidence="4" type="ORF">SMACR_04777</name>
</gene>
<reference evidence="4 5" key="1">
    <citation type="submission" date="2017-07" db="EMBL/GenBank/DDBJ databases">
        <title>Genome sequence of the Sordaria macrospora wild type strain R19027.</title>
        <authorList>
            <person name="Nowrousian M."/>
            <person name="Teichert I."/>
            <person name="Kueck U."/>
        </authorList>
    </citation>
    <scope>NUCLEOTIDE SEQUENCE [LARGE SCALE GENOMIC DNA]</scope>
    <source>
        <strain evidence="4 5">R19027</strain>
        <tissue evidence="4">Mycelium</tissue>
    </source>
</reference>
<sequence>MKLSTFQTALGAASLFFSAQPVSAGHGGHRHLHERPTRRHSHVEETIERVEMPQLQKRKTQCSLPDHPDLVFVPGGMNNGFAMSPDEPCEDGKWCPYACVPGKVMAQWEPNSTYVYPQSMNGGLYCNKGTPEKAFDDKPYCVDGTGTVQVVNKAGKVVSFCQTVLPGNEAMIIPTDISGQSKIAVPGPSYWDSTAAHYYINAPGVSSAEGCIWGSPAKPIGNWSPYVAGANTVSGGETYLKIAWNPIYMDCDWKKTKPGFGVKIECPSGGCNGLPCSIDPSKHGVGGLESPVSTKGVGGAQFCVVTVPKGSTANIVVFNVDGSSDEEPKTSTTKKPDPPKTTSTTKKPDPPKTTSTKETPTTTSTPPPTTSSSSSFSSSSFYSSSVHTSSAPVSSKASSTVESSVVESSETPSASKPVLWGGIFKENGTDSTPTSEAPETTEAPELTEIEESAPVPTTSKKNDGAAHEGGAAIAGLVVAIVAAATLL</sequence>
<name>A0A8S9A5C7_SORMA</name>
<dbReference type="PANTHER" id="PTHR31654">
    <property type="entry name" value="SECRETED BETA-GLUCOSIDASE ADG3-RELATED"/>
    <property type="match status" value="1"/>
</dbReference>
<dbReference type="InterPro" id="IPR053088">
    <property type="entry name" value="Beta-glucosidase/SUN-like"/>
</dbReference>
<organism evidence="4 5">
    <name type="scientific">Sordaria macrospora</name>
    <dbReference type="NCBI Taxonomy" id="5147"/>
    <lineage>
        <taxon>Eukaryota</taxon>
        <taxon>Fungi</taxon>
        <taxon>Dikarya</taxon>
        <taxon>Ascomycota</taxon>
        <taxon>Pezizomycotina</taxon>
        <taxon>Sordariomycetes</taxon>
        <taxon>Sordariomycetidae</taxon>
        <taxon>Sordariales</taxon>
        <taxon>Sordariaceae</taxon>
        <taxon>Sordaria</taxon>
    </lineage>
</organism>
<dbReference type="EMBL" id="NMPR01000002">
    <property type="protein sequence ID" value="KAA8636706.1"/>
    <property type="molecule type" value="Genomic_DNA"/>
</dbReference>
<dbReference type="OMA" id="FGVKIEC"/>
<dbReference type="AlphaFoldDB" id="A0A8S9A5C7"/>
<feature type="compositionally biased region" description="Low complexity" evidence="2">
    <location>
        <begin position="352"/>
        <end position="415"/>
    </location>
</feature>
<dbReference type="Proteomes" id="UP000433876">
    <property type="component" value="Unassembled WGS sequence"/>
</dbReference>
<feature type="compositionally biased region" description="Low complexity" evidence="2">
    <location>
        <begin position="431"/>
        <end position="444"/>
    </location>
</feature>
<evidence type="ECO:0000256" key="1">
    <source>
        <dbReference type="ARBA" id="ARBA00010579"/>
    </source>
</evidence>
<comment type="similarity">
    <text evidence="1">Belongs to the SUN family.</text>
</comment>
<evidence type="ECO:0000313" key="4">
    <source>
        <dbReference type="EMBL" id="KAA8636706.1"/>
    </source>
</evidence>
<keyword evidence="3" id="KW-0732">Signal</keyword>
<evidence type="ECO:0000256" key="3">
    <source>
        <dbReference type="SAM" id="SignalP"/>
    </source>
</evidence>
<accession>A0A8S9A5C7</accession>
<dbReference type="Pfam" id="PF03856">
    <property type="entry name" value="SUN"/>
    <property type="match status" value="1"/>
</dbReference>
<comment type="caution">
    <text evidence="4">The sequence shown here is derived from an EMBL/GenBank/DDBJ whole genome shotgun (WGS) entry which is preliminary data.</text>
</comment>
<evidence type="ECO:0000256" key="2">
    <source>
        <dbReference type="SAM" id="MobiDB-lite"/>
    </source>
</evidence>
<feature type="region of interest" description="Disordered" evidence="2">
    <location>
        <begin position="320"/>
        <end position="466"/>
    </location>
</feature>
<proteinExistence type="inferred from homology"/>
<protein>
    <submittedName>
        <fullName evidence="4">Uncharacterized protein</fullName>
    </submittedName>
</protein>